<accession>A0ACC0D5J3</accession>
<reference evidence="1 2" key="1">
    <citation type="journal article" date="2022" name="New Phytol.">
        <title>Ecological generalism drives hyperdiversity of secondary metabolite gene clusters in xylarialean endophytes.</title>
        <authorList>
            <person name="Franco M.E.E."/>
            <person name="Wisecaver J.H."/>
            <person name="Arnold A.E."/>
            <person name="Ju Y.M."/>
            <person name="Slot J.C."/>
            <person name="Ahrendt S."/>
            <person name="Moore L.P."/>
            <person name="Eastman K.E."/>
            <person name="Scott K."/>
            <person name="Konkel Z."/>
            <person name="Mondo S.J."/>
            <person name="Kuo A."/>
            <person name="Hayes R.D."/>
            <person name="Haridas S."/>
            <person name="Andreopoulos B."/>
            <person name="Riley R."/>
            <person name="LaButti K."/>
            <person name="Pangilinan J."/>
            <person name="Lipzen A."/>
            <person name="Amirebrahimi M."/>
            <person name="Yan J."/>
            <person name="Adam C."/>
            <person name="Keymanesh K."/>
            <person name="Ng V."/>
            <person name="Louie K."/>
            <person name="Northen T."/>
            <person name="Drula E."/>
            <person name="Henrissat B."/>
            <person name="Hsieh H.M."/>
            <person name="Youens-Clark K."/>
            <person name="Lutzoni F."/>
            <person name="Miadlikowska J."/>
            <person name="Eastwood D.C."/>
            <person name="Hamelin R.C."/>
            <person name="Grigoriev I.V."/>
            <person name="U'Ren J.M."/>
        </authorList>
    </citation>
    <scope>NUCLEOTIDE SEQUENCE [LARGE SCALE GENOMIC DNA]</scope>
    <source>
        <strain evidence="1 2">ER1909</strain>
    </source>
</reference>
<dbReference type="EMBL" id="MU394304">
    <property type="protein sequence ID" value="KAI6087999.1"/>
    <property type="molecule type" value="Genomic_DNA"/>
</dbReference>
<evidence type="ECO:0000313" key="2">
    <source>
        <dbReference type="Proteomes" id="UP001497680"/>
    </source>
</evidence>
<protein>
    <submittedName>
        <fullName evidence="1">Uncharacterized protein</fullName>
    </submittedName>
</protein>
<organism evidence="1 2">
    <name type="scientific">Hypoxylon rubiginosum</name>
    <dbReference type="NCBI Taxonomy" id="110542"/>
    <lineage>
        <taxon>Eukaryota</taxon>
        <taxon>Fungi</taxon>
        <taxon>Dikarya</taxon>
        <taxon>Ascomycota</taxon>
        <taxon>Pezizomycotina</taxon>
        <taxon>Sordariomycetes</taxon>
        <taxon>Xylariomycetidae</taxon>
        <taxon>Xylariales</taxon>
        <taxon>Hypoxylaceae</taxon>
        <taxon>Hypoxylon</taxon>
    </lineage>
</organism>
<gene>
    <name evidence="1" type="ORF">F4821DRAFT_235012</name>
</gene>
<name>A0ACC0D5J3_9PEZI</name>
<keyword evidence="2" id="KW-1185">Reference proteome</keyword>
<sequence length="336" mass="37353">MATKDSPSKTPEGSPPPRSPEATTPYIELSFDDDNEVLYKPYGNGNGGLAKPDPAQQQQQAAETAVDDTEDLFDDQAVEEKRKNLGYTTRRRQSNNRPGRRAAAAPHKFTKVEAVLPFRFHPNIRPLTIADLESCVALEDAAFADPEHRCTREKFEYRLTTCPEMSLGLFCTVEPSEVKDMDFELVTLPTALPVETGREAKSVLLAHIVSTRSEGLSVTDEAMDYPRDFRTRKGRNDTPLGHQANGDTICMHSVAVHPGLQGCGLGNLIMKAYLQQQKSSSSASRCALICQDYLIPYYERFHFEHYGPSEATFGGGGWHDMSVLLRDIMPPNRSSR</sequence>
<evidence type="ECO:0000313" key="1">
    <source>
        <dbReference type="EMBL" id="KAI6087999.1"/>
    </source>
</evidence>
<proteinExistence type="predicted"/>
<comment type="caution">
    <text evidence="1">The sequence shown here is derived from an EMBL/GenBank/DDBJ whole genome shotgun (WGS) entry which is preliminary data.</text>
</comment>
<dbReference type="Proteomes" id="UP001497680">
    <property type="component" value="Unassembled WGS sequence"/>
</dbReference>